<keyword evidence="1" id="KW-0472">Membrane</keyword>
<proteinExistence type="predicted"/>
<reference evidence="2" key="1">
    <citation type="submission" date="2023-06" db="EMBL/GenBank/DDBJ databases">
        <title>Two Chryseobacterium gambrini strains from China.</title>
        <authorList>
            <person name="Zeng J."/>
            <person name="Wu Y."/>
        </authorList>
    </citation>
    <scope>NUCLEOTIDE SEQUENCE</scope>
    <source>
        <strain evidence="2">SQ219</strain>
    </source>
</reference>
<evidence type="ECO:0000313" key="3">
    <source>
        <dbReference type="Proteomes" id="UP001225933"/>
    </source>
</evidence>
<feature type="transmembrane region" description="Helical" evidence="1">
    <location>
        <begin position="7"/>
        <end position="29"/>
    </location>
</feature>
<feature type="transmembrane region" description="Helical" evidence="1">
    <location>
        <begin position="41"/>
        <end position="59"/>
    </location>
</feature>
<evidence type="ECO:0000313" key="2">
    <source>
        <dbReference type="EMBL" id="MDN4011801.1"/>
    </source>
</evidence>
<name>A0AAJ1R137_9FLAO</name>
<keyword evidence="1" id="KW-0812">Transmembrane</keyword>
<dbReference type="AlphaFoldDB" id="A0AAJ1R137"/>
<keyword evidence="1" id="KW-1133">Transmembrane helix</keyword>
<evidence type="ECO:0000256" key="1">
    <source>
        <dbReference type="SAM" id="Phobius"/>
    </source>
</evidence>
<dbReference type="EMBL" id="JAUHGV010000004">
    <property type="protein sequence ID" value="MDN4011801.1"/>
    <property type="molecule type" value="Genomic_DNA"/>
</dbReference>
<dbReference type="RefSeq" id="WP_214591039.1">
    <property type="nucleotide sequence ID" value="NZ_JAUHGV010000004.1"/>
</dbReference>
<sequence>MSKSAKTIYVFFIYMIISGLGFVFIPNIVLNLVGLPASSDIWVRAVGMMTILLGSYYGVMAKNEVKSFFYAASYGRLTVILFFIGFVLFDLAPLKLIMFGVVDLLGAIWTLRTLRTENKE</sequence>
<comment type="caution">
    <text evidence="2">The sequence shown here is derived from an EMBL/GenBank/DDBJ whole genome shotgun (WGS) entry which is preliminary data.</text>
</comment>
<feature type="transmembrane region" description="Helical" evidence="1">
    <location>
        <begin position="68"/>
        <end position="89"/>
    </location>
</feature>
<gene>
    <name evidence="2" type="ORF">QX233_04945</name>
</gene>
<organism evidence="2 3">
    <name type="scientific">Chryseobacterium gambrini</name>
    <dbReference type="NCBI Taxonomy" id="373672"/>
    <lineage>
        <taxon>Bacteria</taxon>
        <taxon>Pseudomonadati</taxon>
        <taxon>Bacteroidota</taxon>
        <taxon>Flavobacteriia</taxon>
        <taxon>Flavobacteriales</taxon>
        <taxon>Weeksellaceae</taxon>
        <taxon>Chryseobacterium group</taxon>
        <taxon>Chryseobacterium</taxon>
    </lineage>
</organism>
<protein>
    <submittedName>
        <fullName evidence="2">Uncharacterized protein</fullName>
    </submittedName>
</protein>
<accession>A0AAJ1R137</accession>
<dbReference type="Proteomes" id="UP001225933">
    <property type="component" value="Unassembled WGS sequence"/>
</dbReference>